<sequence length="444" mass="51503">MLKHLLFLLVLVPITALSQDSLFVKLNPQGAFDQISMFRINGAHQAYVTNAKSEDGNFKLEFPMDATPGMYRLFFDLQNGLFFEVLYNNETIAVEFDPSMPDDTAVFSSSEENKVYQTYIQQIGAQQYKLDSLQYAYFNAPIKQYIKEEYPKELLKLYELQDGFEKKAVGLMTLDFIKGNEKYYSPEIIESLEDYMLSMNEHFFDYVDFSNDNLTSSSFFIDKVIEYVFYMNSAEDQETDATLKKQVIAIAMDKIGDNNKVKNEVISSLIYAFAQQQNIELVSYIEENYYKTQPQEFQDERFLKQIHSMIKIAVGMTAPEITWTENEVEKKLSELSEAEKYVVVFWSTTCSHCLDEIPLFYNYSESLPNVKVIAVALEEDAIGFKNQIKTMPNWINVLGLDKWENEFARSYDINATPSYFVLDSDKKILAKPDTFEDVIDYFSE</sequence>
<protein>
    <submittedName>
        <fullName evidence="3">Thioredoxin family protein</fullName>
    </submittedName>
</protein>
<feature type="domain" description="Thioredoxin" evidence="2">
    <location>
        <begin position="312"/>
        <end position="444"/>
    </location>
</feature>
<dbReference type="InterPro" id="IPR013766">
    <property type="entry name" value="Thioredoxin_domain"/>
</dbReference>
<dbReference type="PANTHER" id="PTHR42852">
    <property type="entry name" value="THIOL:DISULFIDE INTERCHANGE PROTEIN DSBE"/>
    <property type="match status" value="1"/>
</dbReference>
<proteinExistence type="predicted"/>
<evidence type="ECO:0000313" key="4">
    <source>
        <dbReference type="Proteomes" id="UP001252186"/>
    </source>
</evidence>
<evidence type="ECO:0000259" key="2">
    <source>
        <dbReference type="PROSITE" id="PS51352"/>
    </source>
</evidence>
<dbReference type="InterPro" id="IPR036249">
    <property type="entry name" value="Thioredoxin-like_sf"/>
</dbReference>
<dbReference type="InterPro" id="IPR050553">
    <property type="entry name" value="Thioredoxin_ResA/DsbE_sf"/>
</dbReference>
<name>A0ABU2Y6C5_9FLAO</name>
<dbReference type="Gene3D" id="3.40.30.10">
    <property type="entry name" value="Glutaredoxin"/>
    <property type="match status" value="1"/>
</dbReference>
<dbReference type="PROSITE" id="PS51352">
    <property type="entry name" value="THIOREDOXIN_2"/>
    <property type="match status" value="1"/>
</dbReference>
<feature type="chain" id="PRO_5047101073" evidence="1">
    <location>
        <begin position="19"/>
        <end position="444"/>
    </location>
</feature>
<keyword evidence="1" id="KW-0732">Signal</keyword>
<dbReference type="RefSeq" id="WP_311593848.1">
    <property type="nucleotide sequence ID" value="NZ_JAVRHV010000005.1"/>
</dbReference>
<reference evidence="3 4" key="1">
    <citation type="submission" date="2023-09" db="EMBL/GenBank/DDBJ databases">
        <authorList>
            <person name="Rey-Velasco X."/>
        </authorList>
    </citation>
    <scope>NUCLEOTIDE SEQUENCE [LARGE SCALE GENOMIC DNA]</scope>
    <source>
        <strain evidence="3 4">P050</strain>
    </source>
</reference>
<dbReference type="PANTHER" id="PTHR42852:SF17">
    <property type="entry name" value="THIOREDOXIN-LIKE PROTEIN HI_1115"/>
    <property type="match status" value="1"/>
</dbReference>
<dbReference type="EMBL" id="JAVRHV010000005">
    <property type="protein sequence ID" value="MDT0553763.1"/>
    <property type="molecule type" value="Genomic_DNA"/>
</dbReference>
<dbReference type="InterPro" id="IPR013740">
    <property type="entry name" value="Redoxin"/>
</dbReference>
<evidence type="ECO:0000256" key="1">
    <source>
        <dbReference type="SAM" id="SignalP"/>
    </source>
</evidence>
<accession>A0ABU2Y6C5</accession>
<feature type="signal peptide" evidence="1">
    <location>
        <begin position="1"/>
        <end position="18"/>
    </location>
</feature>
<dbReference type="Proteomes" id="UP001252186">
    <property type="component" value="Unassembled WGS sequence"/>
</dbReference>
<dbReference type="CDD" id="cd02966">
    <property type="entry name" value="TlpA_like_family"/>
    <property type="match status" value="1"/>
</dbReference>
<dbReference type="SUPFAM" id="SSF52833">
    <property type="entry name" value="Thioredoxin-like"/>
    <property type="match status" value="1"/>
</dbReference>
<keyword evidence="4" id="KW-1185">Reference proteome</keyword>
<dbReference type="Pfam" id="PF08534">
    <property type="entry name" value="Redoxin"/>
    <property type="match status" value="1"/>
</dbReference>
<evidence type="ECO:0000313" key="3">
    <source>
        <dbReference type="EMBL" id="MDT0553763.1"/>
    </source>
</evidence>
<gene>
    <name evidence="3" type="ORF">RM519_10940</name>
</gene>
<comment type="caution">
    <text evidence="3">The sequence shown here is derived from an EMBL/GenBank/DDBJ whole genome shotgun (WGS) entry which is preliminary data.</text>
</comment>
<organism evidence="3 4">
    <name type="scientific">Urechidicola vernalis</name>
    <dbReference type="NCBI Taxonomy" id="3075600"/>
    <lineage>
        <taxon>Bacteria</taxon>
        <taxon>Pseudomonadati</taxon>
        <taxon>Bacteroidota</taxon>
        <taxon>Flavobacteriia</taxon>
        <taxon>Flavobacteriales</taxon>
        <taxon>Flavobacteriaceae</taxon>
        <taxon>Urechidicola</taxon>
    </lineage>
</organism>